<dbReference type="SUPFAM" id="SSF52047">
    <property type="entry name" value="RNI-like"/>
    <property type="match status" value="1"/>
</dbReference>
<comment type="caution">
    <text evidence="2">The sequence shown here is derived from an EMBL/GenBank/DDBJ whole genome shotgun (WGS) entry which is preliminary data.</text>
</comment>
<dbReference type="EMBL" id="JAUUTY010000007">
    <property type="protein sequence ID" value="KAK1603755.1"/>
    <property type="molecule type" value="Genomic_DNA"/>
</dbReference>
<dbReference type="Pfam" id="PF12937">
    <property type="entry name" value="F-box-like"/>
    <property type="match status" value="1"/>
</dbReference>
<dbReference type="InterPro" id="IPR036047">
    <property type="entry name" value="F-box-like_dom_sf"/>
</dbReference>
<dbReference type="PROSITE" id="PS50181">
    <property type="entry name" value="FBOX"/>
    <property type="match status" value="1"/>
</dbReference>
<evidence type="ECO:0000313" key="3">
    <source>
        <dbReference type="Proteomes" id="UP001231189"/>
    </source>
</evidence>
<protein>
    <recommendedName>
        <fullName evidence="1">F-box domain-containing protein</fullName>
    </recommendedName>
</protein>
<gene>
    <name evidence="2" type="ORF">QYE76_027428</name>
</gene>
<dbReference type="Proteomes" id="UP001231189">
    <property type="component" value="Unassembled WGS sequence"/>
</dbReference>
<proteinExistence type="predicted"/>
<dbReference type="Gene3D" id="1.20.1280.50">
    <property type="match status" value="1"/>
</dbReference>
<reference evidence="2" key="1">
    <citation type="submission" date="2023-07" db="EMBL/GenBank/DDBJ databases">
        <title>A chromosome-level genome assembly of Lolium multiflorum.</title>
        <authorList>
            <person name="Chen Y."/>
            <person name="Copetti D."/>
            <person name="Kolliker R."/>
            <person name="Studer B."/>
        </authorList>
    </citation>
    <scope>NUCLEOTIDE SEQUENCE</scope>
    <source>
        <strain evidence="2">02402/16</strain>
        <tissue evidence="2">Leaf</tissue>
    </source>
</reference>
<dbReference type="AlphaFoldDB" id="A0AAD8VGC8"/>
<accession>A0AAD8VGC8</accession>
<dbReference type="PANTHER" id="PTHR38926">
    <property type="entry name" value="F-BOX DOMAIN CONTAINING PROTEIN, EXPRESSED"/>
    <property type="match status" value="1"/>
</dbReference>
<sequence length="230" mass="25981">MGIRSRRRTRDWAAALPRDVLWTILSLVPQDDILRTAGLVCASWRRLALDEPLLWRRIDLPAEKDKDGYPPAMWKARACAAVRRSAGRCESYRGRVNRDFLLFLAGNAPSLRSLHVTSRFDMLDEKFMTVLAKKLPMLEELVMSKGRIEHSSLAALVDHCPRLQLLDAGGCHTFNSTGVSLQARLESKIKDLRLPRLQDVRLRGRIGLVRAVPFPPPTGRLGRQLKPVGM</sequence>
<name>A0AAD8VGC8_LOLMU</name>
<evidence type="ECO:0000313" key="2">
    <source>
        <dbReference type="EMBL" id="KAK1603755.1"/>
    </source>
</evidence>
<dbReference type="InterPro" id="IPR001810">
    <property type="entry name" value="F-box_dom"/>
</dbReference>
<dbReference type="InterPro" id="IPR032675">
    <property type="entry name" value="LRR_dom_sf"/>
</dbReference>
<keyword evidence="3" id="KW-1185">Reference proteome</keyword>
<dbReference type="PANTHER" id="PTHR38926:SF69">
    <property type="entry name" value="F-BOX DOMAIN-CONTAINING PROTEIN"/>
    <property type="match status" value="1"/>
</dbReference>
<organism evidence="2 3">
    <name type="scientific">Lolium multiflorum</name>
    <name type="common">Italian ryegrass</name>
    <name type="synonym">Lolium perenne subsp. multiflorum</name>
    <dbReference type="NCBI Taxonomy" id="4521"/>
    <lineage>
        <taxon>Eukaryota</taxon>
        <taxon>Viridiplantae</taxon>
        <taxon>Streptophyta</taxon>
        <taxon>Embryophyta</taxon>
        <taxon>Tracheophyta</taxon>
        <taxon>Spermatophyta</taxon>
        <taxon>Magnoliopsida</taxon>
        <taxon>Liliopsida</taxon>
        <taxon>Poales</taxon>
        <taxon>Poaceae</taxon>
        <taxon>BOP clade</taxon>
        <taxon>Pooideae</taxon>
        <taxon>Poodae</taxon>
        <taxon>Poeae</taxon>
        <taxon>Poeae Chloroplast Group 2 (Poeae type)</taxon>
        <taxon>Loliodinae</taxon>
        <taxon>Loliinae</taxon>
        <taxon>Lolium</taxon>
    </lineage>
</organism>
<evidence type="ECO:0000259" key="1">
    <source>
        <dbReference type="PROSITE" id="PS50181"/>
    </source>
</evidence>
<dbReference type="Gene3D" id="3.80.10.10">
    <property type="entry name" value="Ribonuclease Inhibitor"/>
    <property type="match status" value="1"/>
</dbReference>
<dbReference type="SUPFAM" id="SSF81383">
    <property type="entry name" value="F-box domain"/>
    <property type="match status" value="1"/>
</dbReference>
<feature type="domain" description="F-box" evidence="1">
    <location>
        <begin position="10"/>
        <end position="58"/>
    </location>
</feature>